<comment type="subcellular location">
    <subcellularLocation>
        <location evidence="1">Cell inner membrane</location>
        <topology evidence="1">Single-pass membrane protein</topology>
    </subcellularLocation>
</comment>
<dbReference type="PANTHER" id="PTHR39583">
    <property type="entry name" value="TYPE II SECRETION SYSTEM PROTEIN J-RELATED"/>
    <property type="match status" value="1"/>
</dbReference>
<gene>
    <name evidence="12" type="primary">gspJ</name>
    <name evidence="12" type="ORF">DI564_03065</name>
</gene>
<dbReference type="EMBL" id="QFPO01000003">
    <property type="protein sequence ID" value="PZQ18309.1"/>
    <property type="molecule type" value="Genomic_DNA"/>
</dbReference>
<evidence type="ECO:0000256" key="10">
    <source>
        <dbReference type="SAM" id="MobiDB-lite"/>
    </source>
</evidence>
<organism evidence="12 13">
    <name type="scientific">Rhodanobacter denitrificans</name>
    <dbReference type="NCBI Taxonomy" id="666685"/>
    <lineage>
        <taxon>Bacteria</taxon>
        <taxon>Pseudomonadati</taxon>
        <taxon>Pseudomonadota</taxon>
        <taxon>Gammaproteobacteria</taxon>
        <taxon>Lysobacterales</taxon>
        <taxon>Rhodanobacteraceae</taxon>
        <taxon>Rhodanobacter</taxon>
    </lineage>
</organism>
<evidence type="ECO:0000256" key="11">
    <source>
        <dbReference type="SAM" id="Phobius"/>
    </source>
</evidence>
<keyword evidence="9 11" id="KW-0472">Membrane</keyword>
<dbReference type="GO" id="GO:0005886">
    <property type="term" value="C:plasma membrane"/>
    <property type="evidence" value="ECO:0007669"/>
    <property type="project" value="UniProtKB-SubCell"/>
</dbReference>
<keyword evidence="8 11" id="KW-1133">Transmembrane helix</keyword>
<evidence type="ECO:0000256" key="8">
    <source>
        <dbReference type="ARBA" id="ARBA00022989"/>
    </source>
</evidence>
<dbReference type="AlphaFoldDB" id="A0A2W5KQH5"/>
<feature type="region of interest" description="Disordered" evidence="10">
    <location>
        <begin position="1"/>
        <end position="24"/>
    </location>
</feature>
<dbReference type="Proteomes" id="UP000249046">
    <property type="component" value="Unassembled WGS sequence"/>
</dbReference>
<reference evidence="12 13" key="1">
    <citation type="submission" date="2017-08" db="EMBL/GenBank/DDBJ databases">
        <title>Infants hospitalized years apart are colonized by the same room-sourced microbial strains.</title>
        <authorList>
            <person name="Brooks B."/>
            <person name="Olm M.R."/>
            <person name="Firek B.A."/>
            <person name="Baker R."/>
            <person name="Thomas B.C."/>
            <person name="Morowitz M.J."/>
            <person name="Banfield J.F."/>
        </authorList>
    </citation>
    <scope>NUCLEOTIDE SEQUENCE [LARGE SCALE GENOMIC DNA]</scope>
    <source>
        <strain evidence="12">S2_005_003_R2_42</strain>
    </source>
</reference>
<evidence type="ECO:0000256" key="1">
    <source>
        <dbReference type="ARBA" id="ARBA00004377"/>
    </source>
</evidence>
<dbReference type="NCBIfam" id="TIGR02532">
    <property type="entry name" value="IV_pilin_GFxxxE"/>
    <property type="match status" value="1"/>
</dbReference>
<dbReference type="PANTHER" id="PTHR39583:SF2">
    <property type="entry name" value="TYPE II SECRETION SYSTEM PROTEIN J"/>
    <property type="match status" value="1"/>
</dbReference>
<dbReference type="Pfam" id="PF07963">
    <property type="entry name" value="N_methyl"/>
    <property type="match status" value="1"/>
</dbReference>
<feature type="transmembrane region" description="Helical" evidence="11">
    <location>
        <begin position="56"/>
        <end position="77"/>
    </location>
</feature>
<evidence type="ECO:0000256" key="5">
    <source>
        <dbReference type="ARBA" id="ARBA00022481"/>
    </source>
</evidence>
<comment type="similarity">
    <text evidence="2">Belongs to the GSP J family.</text>
</comment>
<evidence type="ECO:0000313" key="12">
    <source>
        <dbReference type="EMBL" id="PZQ18309.1"/>
    </source>
</evidence>
<dbReference type="InterPro" id="IPR045584">
    <property type="entry name" value="Pilin-like"/>
</dbReference>
<dbReference type="Gene3D" id="2.10.70.20">
    <property type="entry name" value="gspk-gspi-gspj complex like domains"/>
    <property type="match status" value="1"/>
</dbReference>
<dbReference type="InterPro" id="IPR051621">
    <property type="entry name" value="T2SS_protein_J"/>
</dbReference>
<dbReference type="GO" id="GO:0015627">
    <property type="term" value="C:type II protein secretion system complex"/>
    <property type="evidence" value="ECO:0007669"/>
    <property type="project" value="InterPro"/>
</dbReference>
<dbReference type="SUPFAM" id="SSF54523">
    <property type="entry name" value="Pili subunits"/>
    <property type="match status" value="1"/>
</dbReference>
<dbReference type="PROSITE" id="PS00409">
    <property type="entry name" value="PROKAR_NTER_METHYL"/>
    <property type="match status" value="1"/>
</dbReference>
<keyword evidence="4" id="KW-1003">Cell membrane</keyword>
<sequence>MALDARRAGHAGPGDPPPRRRRVRRRRGCRLGDTERLRGAGAAAVNRRAAASGFTLVELLVALTVFAALAAIAYGALDRIAQVRGALAAEQDRFGAVVRSVSDLARDLRQAISRPVRGNYGELRPALVGTPDHVELTRLGFANPLAATRSNLERVVWGLDERALRQGRYAVLDRAPTTAPATRTRLDDVDGLRLRYLGGDGAWREYWPPDGADPALLPRAVELRLALPDLGELRRVLALPASLPPLAPDAAPPAAAEAP</sequence>
<dbReference type="NCBIfam" id="TIGR01711">
    <property type="entry name" value="gspJ"/>
    <property type="match status" value="1"/>
</dbReference>
<dbReference type="Gene3D" id="3.10.610.10">
    <property type="entry name" value="GSPII I/J protein-like"/>
    <property type="match status" value="1"/>
</dbReference>
<protein>
    <recommendedName>
        <fullName evidence="3">Type II secretion system protein J</fullName>
    </recommendedName>
</protein>
<evidence type="ECO:0000313" key="13">
    <source>
        <dbReference type="Proteomes" id="UP000249046"/>
    </source>
</evidence>
<name>A0A2W5KQH5_9GAMM</name>
<dbReference type="Pfam" id="PF11612">
    <property type="entry name" value="T2SSJ"/>
    <property type="match status" value="1"/>
</dbReference>
<evidence type="ECO:0000256" key="6">
    <source>
        <dbReference type="ARBA" id="ARBA00022519"/>
    </source>
</evidence>
<dbReference type="InterPro" id="IPR012902">
    <property type="entry name" value="N_methyl_site"/>
</dbReference>
<keyword evidence="7 11" id="KW-0812">Transmembrane</keyword>
<comment type="caution">
    <text evidence="12">The sequence shown here is derived from an EMBL/GenBank/DDBJ whole genome shotgun (WGS) entry which is preliminary data.</text>
</comment>
<evidence type="ECO:0000256" key="7">
    <source>
        <dbReference type="ARBA" id="ARBA00022692"/>
    </source>
</evidence>
<evidence type="ECO:0000256" key="9">
    <source>
        <dbReference type="ARBA" id="ARBA00023136"/>
    </source>
</evidence>
<keyword evidence="5" id="KW-0488">Methylation</keyword>
<evidence type="ECO:0000256" key="3">
    <source>
        <dbReference type="ARBA" id="ARBA00021539"/>
    </source>
</evidence>
<proteinExistence type="inferred from homology"/>
<accession>A0A2W5KQH5</accession>
<keyword evidence="6" id="KW-0997">Cell inner membrane</keyword>
<evidence type="ECO:0000256" key="4">
    <source>
        <dbReference type="ARBA" id="ARBA00022475"/>
    </source>
</evidence>
<evidence type="ECO:0000256" key="2">
    <source>
        <dbReference type="ARBA" id="ARBA00011084"/>
    </source>
</evidence>
<dbReference type="InterPro" id="IPR010055">
    <property type="entry name" value="T2SS_protein-GspJ"/>
</dbReference>
<dbReference type="GO" id="GO:0015628">
    <property type="term" value="P:protein secretion by the type II secretion system"/>
    <property type="evidence" value="ECO:0007669"/>
    <property type="project" value="InterPro"/>
</dbReference>